<accession>A0ABV5YLL1</accession>
<name>A0ABV5YLL1_9ACTN</name>
<evidence type="ECO:0000313" key="3">
    <source>
        <dbReference type="Proteomes" id="UP001589627"/>
    </source>
</evidence>
<dbReference type="EMBL" id="JBHLZP010000190">
    <property type="protein sequence ID" value="MFB9835282.1"/>
    <property type="molecule type" value="Genomic_DNA"/>
</dbReference>
<dbReference type="Proteomes" id="UP001589627">
    <property type="component" value="Unassembled WGS sequence"/>
</dbReference>
<gene>
    <name evidence="2" type="ORF">ACFFNX_24165</name>
</gene>
<evidence type="ECO:0000313" key="2">
    <source>
        <dbReference type="EMBL" id="MFB9835282.1"/>
    </source>
</evidence>
<feature type="domain" description="ChrB N-terminal" evidence="1">
    <location>
        <begin position="22"/>
        <end position="175"/>
    </location>
</feature>
<protein>
    <submittedName>
        <fullName evidence="2">Chromate resistance protein ChrB</fullName>
    </submittedName>
</protein>
<reference evidence="2 3" key="1">
    <citation type="submission" date="2024-09" db="EMBL/GenBank/DDBJ databases">
        <authorList>
            <person name="Sun Q."/>
            <person name="Mori K."/>
        </authorList>
    </citation>
    <scope>NUCLEOTIDE SEQUENCE [LARGE SCALE GENOMIC DNA]</scope>
    <source>
        <strain evidence="2 3">TBRC 0563</strain>
    </source>
</reference>
<evidence type="ECO:0000259" key="1">
    <source>
        <dbReference type="Pfam" id="PF20229"/>
    </source>
</evidence>
<dbReference type="Pfam" id="PF20229">
    <property type="entry name" value="ChrB_N"/>
    <property type="match status" value="1"/>
</dbReference>
<dbReference type="InterPro" id="IPR046858">
    <property type="entry name" value="ChrB_N"/>
</dbReference>
<comment type="caution">
    <text evidence="2">The sequence shown here is derived from an EMBL/GenBank/DDBJ whole genome shotgun (WGS) entry which is preliminary data.</text>
</comment>
<dbReference type="RefSeq" id="WP_378206480.1">
    <property type="nucleotide sequence ID" value="NZ_JBHLZP010000190.1"/>
</dbReference>
<proteinExistence type="predicted"/>
<keyword evidence="3" id="KW-1185">Reference proteome</keyword>
<sequence>MADAIEWLLLVYRIPTEPTRLRAGVWRRLKALGAVYLQNSVAVLPASVEGERALRVLRNDIGEMGGSAQVLKAEALAGQDEVIAAFNAARDEEYTEVIARCQDFLQEIADETAAEHFTYAELEENDEDLAKLKTWYDKVRARDRLGAARRDEAEQALAECTTALEAFAERIYAAELDRP</sequence>
<organism evidence="2 3">
    <name type="scientific">Actinoallomurus acaciae</name>
    <dbReference type="NCBI Taxonomy" id="502577"/>
    <lineage>
        <taxon>Bacteria</taxon>
        <taxon>Bacillati</taxon>
        <taxon>Actinomycetota</taxon>
        <taxon>Actinomycetes</taxon>
        <taxon>Streptosporangiales</taxon>
        <taxon>Thermomonosporaceae</taxon>
        <taxon>Actinoallomurus</taxon>
    </lineage>
</organism>